<organism evidence="2 3">
    <name type="scientific">Lactuca virosa</name>
    <dbReference type="NCBI Taxonomy" id="75947"/>
    <lineage>
        <taxon>Eukaryota</taxon>
        <taxon>Viridiplantae</taxon>
        <taxon>Streptophyta</taxon>
        <taxon>Embryophyta</taxon>
        <taxon>Tracheophyta</taxon>
        <taxon>Spermatophyta</taxon>
        <taxon>Magnoliopsida</taxon>
        <taxon>eudicotyledons</taxon>
        <taxon>Gunneridae</taxon>
        <taxon>Pentapetalae</taxon>
        <taxon>asterids</taxon>
        <taxon>campanulids</taxon>
        <taxon>Asterales</taxon>
        <taxon>Asteraceae</taxon>
        <taxon>Cichorioideae</taxon>
        <taxon>Cichorieae</taxon>
        <taxon>Lactucinae</taxon>
        <taxon>Lactuca</taxon>
    </lineage>
</organism>
<comment type="caution">
    <text evidence="2">The sequence shown here is derived from an EMBL/GenBank/DDBJ whole genome shotgun (WGS) entry which is preliminary data.</text>
</comment>
<sequence>MQSLSLQRTPGTLPPEKINATTGNDERHHHHDGSTHLAYTTTATQHHHHHPLENLISEKYNRKPPPLLPFLWETNETTVDIDLCRPSSPP</sequence>
<reference evidence="2 3" key="1">
    <citation type="submission" date="2022-01" db="EMBL/GenBank/DDBJ databases">
        <authorList>
            <person name="Xiong W."/>
            <person name="Schranz E."/>
        </authorList>
    </citation>
    <scope>NUCLEOTIDE SEQUENCE [LARGE SCALE GENOMIC DNA]</scope>
</reference>
<accession>A0AAU9LR73</accession>
<feature type="compositionally biased region" description="Polar residues" evidence="1">
    <location>
        <begin position="1"/>
        <end position="10"/>
    </location>
</feature>
<evidence type="ECO:0000313" key="3">
    <source>
        <dbReference type="Proteomes" id="UP001157418"/>
    </source>
</evidence>
<protein>
    <submittedName>
        <fullName evidence="2">Uncharacterized protein</fullName>
    </submittedName>
</protein>
<name>A0AAU9LR73_9ASTR</name>
<dbReference type="Proteomes" id="UP001157418">
    <property type="component" value="Unassembled WGS sequence"/>
</dbReference>
<keyword evidence="3" id="KW-1185">Reference proteome</keyword>
<feature type="region of interest" description="Disordered" evidence="1">
    <location>
        <begin position="1"/>
        <end position="60"/>
    </location>
</feature>
<gene>
    <name evidence="2" type="ORF">LVIROSA_LOCUS4637</name>
</gene>
<dbReference type="AlphaFoldDB" id="A0AAU9LR73"/>
<evidence type="ECO:0000256" key="1">
    <source>
        <dbReference type="SAM" id="MobiDB-lite"/>
    </source>
</evidence>
<dbReference type="EMBL" id="CAKMRJ010000002">
    <property type="protein sequence ID" value="CAH1416907.1"/>
    <property type="molecule type" value="Genomic_DNA"/>
</dbReference>
<proteinExistence type="predicted"/>
<feature type="compositionally biased region" description="Low complexity" evidence="1">
    <location>
        <begin position="35"/>
        <end position="44"/>
    </location>
</feature>
<evidence type="ECO:0000313" key="2">
    <source>
        <dbReference type="EMBL" id="CAH1416907.1"/>
    </source>
</evidence>